<accession>A0ABQ6FJB2</accession>
<feature type="region of interest" description="Disordered" evidence="1">
    <location>
        <begin position="31"/>
        <end position="50"/>
    </location>
</feature>
<dbReference type="EMBL" id="BSRI01000001">
    <property type="protein sequence ID" value="GLV54297.1"/>
    <property type="molecule type" value="Genomic_DNA"/>
</dbReference>
<proteinExistence type="predicted"/>
<keyword evidence="3" id="KW-1185">Reference proteome</keyword>
<comment type="caution">
    <text evidence="2">The sequence shown here is derived from an EMBL/GenBank/DDBJ whole genome shotgun (WGS) entry which is preliminary data.</text>
</comment>
<gene>
    <name evidence="2" type="ORF">KDH_11450</name>
</gene>
<dbReference type="Proteomes" id="UP001344906">
    <property type="component" value="Unassembled WGS sequence"/>
</dbReference>
<name>A0ABQ6FJB2_9CHLR</name>
<evidence type="ECO:0000313" key="2">
    <source>
        <dbReference type="EMBL" id="GLV54297.1"/>
    </source>
</evidence>
<sequence>MKRVFTMLLVLIIYYKLRLFIQKFRKLDKETRANNSTRGASEIEESSPCE</sequence>
<evidence type="ECO:0000313" key="3">
    <source>
        <dbReference type="Proteomes" id="UP001344906"/>
    </source>
</evidence>
<reference evidence="2 3" key="1">
    <citation type="submission" date="2023-02" db="EMBL/GenBank/DDBJ databases">
        <title>Dictyobacter halimunensis sp. nov., a new member of the class Ktedonobacteria from forest soil in a geothermal area.</title>
        <authorList>
            <person name="Rachmania M.K."/>
            <person name="Ningsih F."/>
            <person name="Sakai Y."/>
            <person name="Yabe S."/>
            <person name="Yokota A."/>
            <person name="Sjamsuridzal W."/>
        </authorList>
    </citation>
    <scope>NUCLEOTIDE SEQUENCE [LARGE SCALE GENOMIC DNA]</scope>
    <source>
        <strain evidence="2 3">S3.2.2.5</strain>
    </source>
</reference>
<protein>
    <submittedName>
        <fullName evidence="2">Uncharacterized protein</fullName>
    </submittedName>
</protein>
<evidence type="ECO:0000256" key="1">
    <source>
        <dbReference type="SAM" id="MobiDB-lite"/>
    </source>
</evidence>
<organism evidence="2 3">
    <name type="scientific">Dictyobacter halimunensis</name>
    <dbReference type="NCBI Taxonomy" id="3026934"/>
    <lineage>
        <taxon>Bacteria</taxon>
        <taxon>Bacillati</taxon>
        <taxon>Chloroflexota</taxon>
        <taxon>Ktedonobacteria</taxon>
        <taxon>Ktedonobacterales</taxon>
        <taxon>Dictyobacteraceae</taxon>
        <taxon>Dictyobacter</taxon>
    </lineage>
</organism>